<dbReference type="Pfam" id="PF13193">
    <property type="entry name" value="AMP-binding_C"/>
    <property type="match status" value="1"/>
</dbReference>
<dbReference type="InterPro" id="IPR045851">
    <property type="entry name" value="AMP-bd_C_sf"/>
</dbReference>
<evidence type="ECO:0000259" key="3">
    <source>
        <dbReference type="Pfam" id="PF00501"/>
    </source>
</evidence>
<dbReference type="PANTHER" id="PTHR43767">
    <property type="entry name" value="LONG-CHAIN-FATTY-ACID--COA LIGASE"/>
    <property type="match status" value="1"/>
</dbReference>
<proteinExistence type="inferred from homology"/>
<evidence type="ECO:0000313" key="5">
    <source>
        <dbReference type="EMBL" id="MBO2454033.1"/>
    </source>
</evidence>
<dbReference type="SUPFAM" id="SSF56801">
    <property type="entry name" value="Acetyl-CoA synthetase-like"/>
    <property type="match status" value="1"/>
</dbReference>
<dbReference type="RefSeq" id="WP_208262131.1">
    <property type="nucleotide sequence ID" value="NZ_JAGEOJ010000024.1"/>
</dbReference>
<name>A0A939PL14_9ACTN</name>
<reference evidence="5" key="1">
    <citation type="submission" date="2021-03" db="EMBL/GenBank/DDBJ databases">
        <authorList>
            <person name="Kanchanasin P."/>
            <person name="Saeng-In P."/>
            <person name="Phongsopitanun W."/>
            <person name="Yuki M."/>
            <person name="Kudo T."/>
            <person name="Ohkuma M."/>
            <person name="Tanasupawat S."/>
        </authorList>
    </citation>
    <scope>NUCLEOTIDE SEQUENCE</scope>
    <source>
        <strain evidence="5">GKU 128</strain>
    </source>
</reference>
<sequence length="477" mass="50956">MSFNLATILRETATATPGHAACRTADADVTFAELDALSDRYAAGLAAAGLRPGDKVAVQLPNGVEFLTAYFGILKAGMVMVPMNPLLTEREVEHQMTDSGARLMVTPETFGDAGGDVDGEPTVEIAPVDPDDTAVLIYTSGTTGRPKGAELTHFQLYMNCTISGDAFGVREGDVTLMALPMFHVFGLSGVVNVAVRYGSTMSVVPRFETQAVLNAMHDHRVSVFVGVPAMYHAVVNADLGDRDLSALRIGSSGGAAMPEALMRRFEERFGVVILEGYGMTETASTATLNHGPEARRPLSIGTPVWGVEAKVVGPSGASLPPGPENVGELLIKGHNVTKGYHGDPAATATAEAIRDGWLHTGDLAYKDADGYLYIVDRIKDLIIRGGYNVYPREVEEVLHAHPAVAEAAVVGRPDERLGEEVVAAVSPRPGTTVEPDEIIAFCRERLAAYKYPREVRVLPELPKNASGKILKRELRTP</sequence>
<evidence type="ECO:0000259" key="4">
    <source>
        <dbReference type="Pfam" id="PF13193"/>
    </source>
</evidence>
<dbReference type="Gene3D" id="3.30.300.30">
    <property type="match status" value="1"/>
</dbReference>
<dbReference type="InterPro" id="IPR025110">
    <property type="entry name" value="AMP-bd_C"/>
</dbReference>
<dbReference type="Proteomes" id="UP000669179">
    <property type="component" value="Unassembled WGS sequence"/>
</dbReference>
<dbReference type="AlphaFoldDB" id="A0A939PL14"/>
<accession>A0A939PL14</accession>
<keyword evidence="6" id="KW-1185">Reference proteome</keyword>
<gene>
    <name evidence="5" type="ORF">J4573_43575</name>
</gene>
<keyword evidence="2 5" id="KW-0436">Ligase</keyword>
<evidence type="ECO:0000313" key="6">
    <source>
        <dbReference type="Proteomes" id="UP000669179"/>
    </source>
</evidence>
<dbReference type="Gene3D" id="3.40.50.12780">
    <property type="entry name" value="N-terminal domain of ligase-like"/>
    <property type="match status" value="1"/>
</dbReference>
<dbReference type="Pfam" id="PF00501">
    <property type="entry name" value="AMP-binding"/>
    <property type="match status" value="1"/>
</dbReference>
<dbReference type="GO" id="GO:0016877">
    <property type="term" value="F:ligase activity, forming carbon-sulfur bonds"/>
    <property type="evidence" value="ECO:0007669"/>
    <property type="project" value="UniProtKB-ARBA"/>
</dbReference>
<dbReference type="EMBL" id="JAGEOJ010000024">
    <property type="protein sequence ID" value="MBO2454033.1"/>
    <property type="molecule type" value="Genomic_DNA"/>
</dbReference>
<dbReference type="PANTHER" id="PTHR43767:SF12">
    <property type="entry name" value="AMP-DEPENDENT SYNTHETASE AND LIGASE"/>
    <property type="match status" value="1"/>
</dbReference>
<dbReference type="PROSITE" id="PS00455">
    <property type="entry name" value="AMP_BINDING"/>
    <property type="match status" value="1"/>
</dbReference>
<evidence type="ECO:0000256" key="1">
    <source>
        <dbReference type="ARBA" id="ARBA00006432"/>
    </source>
</evidence>
<comment type="caution">
    <text evidence="5">The sequence shown here is derived from an EMBL/GenBank/DDBJ whole genome shotgun (WGS) entry which is preliminary data.</text>
</comment>
<protein>
    <submittedName>
        <fullName evidence="5">Long-chain fatty acid--CoA ligase</fullName>
    </submittedName>
</protein>
<dbReference type="InterPro" id="IPR000873">
    <property type="entry name" value="AMP-dep_synth/lig_dom"/>
</dbReference>
<evidence type="ECO:0000256" key="2">
    <source>
        <dbReference type="ARBA" id="ARBA00022598"/>
    </source>
</evidence>
<dbReference type="InterPro" id="IPR020845">
    <property type="entry name" value="AMP-binding_CS"/>
</dbReference>
<dbReference type="FunFam" id="3.30.300.30:FF:000008">
    <property type="entry name" value="2,3-dihydroxybenzoate-AMP ligase"/>
    <property type="match status" value="1"/>
</dbReference>
<comment type="similarity">
    <text evidence="1">Belongs to the ATP-dependent AMP-binding enzyme family.</text>
</comment>
<dbReference type="CDD" id="cd05936">
    <property type="entry name" value="FC-FACS_FadD_like"/>
    <property type="match status" value="1"/>
</dbReference>
<feature type="domain" description="AMP-dependent synthetase/ligase" evidence="3">
    <location>
        <begin position="10"/>
        <end position="341"/>
    </location>
</feature>
<organism evidence="5 6">
    <name type="scientific">Actinomadura barringtoniae</name>
    <dbReference type="NCBI Taxonomy" id="1427535"/>
    <lineage>
        <taxon>Bacteria</taxon>
        <taxon>Bacillati</taxon>
        <taxon>Actinomycetota</taxon>
        <taxon>Actinomycetes</taxon>
        <taxon>Streptosporangiales</taxon>
        <taxon>Thermomonosporaceae</taxon>
        <taxon>Actinomadura</taxon>
    </lineage>
</organism>
<feature type="domain" description="AMP-binding enzyme C-terminal" evidence="4">
    <location>
        <begin position="393"/>
        <end position="468"/>
    </location>
</feature>
<dbReference type="InterPro" id="IPR042099">
    <property type="entry name" value="ANL_N_sf"/>
</dbReference>
<dbReference type="InterPro" id="IPR050237">
    <property type="entry name" value="ATP-dep_AMP-bd_enzyme"/>
</dbReference>